<evidence type="ECO:0000313" key="3">
    <source>
        <dbReference type="Proteomes" id="UP001529510"/>
    </source>
</evidence>
<protein>
    <submittedName>
        <fullName evidence="2">Uncharacterized protein</fullName>
    </submittedName>
</protein>
<evidence type="ECO:0000256" key="1">
    <source>
        <dbReference type="SAM" id="MobiDB-lite"/>
    </source>
</evidence>
<feature type="region of interest" description="Disordered" evidence="1">
    <location>
        <begin position="1"/>
        <end position="95"/>
    </location>
</feature>
<gene>
    <name evidence="2" type="ORF">M9458_022521</name>
</gene>
<organism evidence="2 3">
    <name type="scientific">Cirrhinus mrigala</name>
    <name type="common">Mrigala</name>
    <dbReference type="NCBI Taxonomy" id="683832"/>
    <lineage>
        <taxon>Eukaryota</taxon>
        <taxon>Metazoa</taxon>
        <taxon>Chordata</taxon>
        <taxon>Craniata</taxon>
        <taxon>Vertebrata</taxon>
        <taxon>Euteleostomi</taxon>
        <taxon>Actinopterygii</taxon>
        <taxon>Neopterygii</taxon>
        <taxon>Teleostei</taxon>
        <taxon>Ostariophysi</taxon>
        <taxon>Cypriniformes</taxon>
        <taxon>Cyprinidae</taxon>
        <taxon>Labeoninae</taxon>
        <taxon>Labeonini</taxon>
        <taxon>Cirrhinus</taxon>
    </lineage>
</organism>
<dbReference type="Proteomes" id="UP001529510">
    <property type="component" value="Unassembled WGS sequence"/>
</dbReference>
<comment type="caution">
    <text evidence="2">The sequence shown here is derived from an EMBL/GenBank/DDBJ whole genome shotgun (WGS) entry which is preliminary data.</text>
</comment>
<accession>A0ABD0QAF1</accession>
<proteinExistence type="predicted"/>
<sequence length="112" mass="12970">MCDQEPDYEELRAFTSSSSSLSAVEHPAEDQDMDTGSHKVHLQMQRLFLPPGGNSNTESHKPPVLKRISDRRRRVEAQMEHKEDDPDAESRPFPRLYPSIRLAMREIQQIQQ</sequence>
<dbReference type="AlphaFoldDB" id="A0ABD0QAF1"/>
<feature type="compositionally biased region" description="Basic and acidic residues" evidence="1">
    <location>
        <begin position="73"/>
        <end position="92"/>
    </location>
</feature>
<dbReference type="EMBL" id="JAMKFB020000010">
    <property type="protein sequence ID" value="KAL0183146.1"/>
    <property type="molecule type" value="Genomic_DNA"/>
</dbReference>
<keyword evidence="3" id="KW-1185">Reference proteome</keyword>
<reference evidence="2 3" key="1">
    <citation type="submission" date="2024-05" db="EMBL/GenBank/DDBJ databases">
        <title>Genome sequencing and assembly of Indian major carp, Cirrhinus mrigala (Hamilton, 1822).</title>
        <authorList>
            <person name="Mohindra V."/>
            <person name="Chowdhury L.M."/>
            <person name="Lal K."/>
            <person name="Jena J.K."/>
        </authorList>
    </citation>
    <scope>NUCLEOTIDE SEQUENCE [LARGE SCALE GENOMIC DNA]</scope>
    <source>
        <strain evidence="2">CM1030</strain>
        <tissue evidence="2">Blood</tissue>
    </source>
</reference>
<evidence type="ECO:0000313" key="2">
    <source>
        <dbReference type="EMBL" id="KAL0183146.1"/>
    </source>
</evidence>
<name>A0ABD0QAF1_CIRMR</name>
<feature type="non-terminal residue" evidence="2">
    <location>
        <position position="112"/>
    </location>
</feature>